<name>A0ABY6KGA6_9ARAC</name>
<dbReference type="Proteomes" id="UP001235939">
    <property type="component" value="Chromosome 05"/>
</dbReference>
<dbReference type="SUPFAM" id="SSF56672">
    <property type="entry name" value="DNA/RNA polymerases"/>
    <property type="match status" value="1"/>
</dbReference>
<dbReference type="SUPFAM" id="SSF53098">
    <property type="entry name" value="Ribonuclease H-like"/>
    <property type="match status" value="1"/>
</dbReference>
<dbReference type="InterPro" id="IPR001584">
    <property type="entry name" value="Integrase_cat-core"/>
</dbReference>
<dbReference type="InterPro" id="IPR012337">
    <property type="entry name" value="RNaseH-like_sf"/>
</dbReference>
<dbReference type="PANTHER" id="PTHR21301">
    <property type="entry name" value="REVERSE TRANSCRIPTASE"/>
    <property type="match status" value="1"/>
</dbReference>
<evidence type="ECO:0000313" key="3">
    <source>
        <dbReference type="EMBL" id="UYV67863.1"/>
    </source>
</evidence>
<proteinExistence type="predicted"/>
<dbReference type="Pfam" id="PF00078">
    <property type="entry name" value="RVT_1"/>
    <property type="match status" value="1"/>
</dbReference>
<dbReference type="InterPro" id="IPR040676">
    <property type="entry name" value="DUF5641"/>
</dbReference>
<organism evidence="3 4">
    <name type="scientific">Cordylochernes scorpioides</name>
    <dbReference type="NCBI Taxonomy" id="51811"/>
    <lineage>
        <taxon>Eukaryota</taxon>
        <taxon>Metazoa</taxon>
        <taxon>Ecdysozoa</taxon>
        <taxon>Arthropoda</taxon>
        <taxon>Chelicerata</taxon>
        <taxon>Arachnida</taxon>
        <taxon>Pseudoscorpiones</taxon>
        <taxon>Cheliferoidea</taxon>
        <taxon>Chernetidae</taxon>
        <taxon>Cordylochernes</taxon>
    </lineage>
</organism>
<gene>
    <name evidence="3" type="ORF">LAZ67_5002290</name>
</gene>
<evidence type="ECO:0000259" key="1">
    <source>
        <dbReference type="PROSITE" id="PS50878"/>
    </source>
</evidence>
<dbReference type="PROSITE" id="PS50994">
    <property type="entry name" value="INTEGRASE"/>
    <property type="match status" value="1"/>
</dbReference>
<dbReference type="EMBL" id="CP092867">
    <property type="protein sequence ID" value="UYV67863.1"/>
    <property type="molecule type" value="Genomic_DNA"/>
</dbReference>
<sequence length="637" mass="72875">MDAIEYNNKIEQLLQDKDIYEPLTKNPLTNLTKDFNRQFNKIKRKYKLDNKTFDSLKATAQNLPNLHGLPKVHKPNTPLRPIVSYSGSPLYTITKFLSSIISPFQKKLLHTVPNPIVAIEAIKNTPVSPGSRIISFDIESLYTSIPHDEAILALQEFINSHPDLPLPIPKEALIELIKLCLSFNYFFYKNRYFKQVKGLPMGNPISSALANVFMDKIDKLIVESTQLQILMWKRYIDDVLCITEVDVSIIINFLNSLRPFLKFTYELEENGSLPFLDLQLTRNQNKIETKIHRKPTHTGSYLNFNSFGPICHKVAVVKTLSKSGQRTMDEDGEHYVDASEVPATFIRPSLANLVNRLTEALQEVTASRAMPLWHLTTGLIWRKTFSGNSLKRFISRRGKPSDIFSDNGTNFRGANNILREQFGILKASTIQKFISNERINWHFIPPSAPNFGGVWEAGIKSFKFHLLRCLKSQILTFEELSTLTTQIEACLNSRPICPLSSDSDDFNPLTPGHFLIGRPLTAPPESNDDDDVPINHLDRWSLNQKIKNVFWKRWNRKYLNNLQRLKWQKSSPNIKEGDLILLKNIISPPAMYWSLGRITKVFPGADGKVRVVEVKTKHQERLTRTVSKIVPLPFAEN</sequence>
<feature type="domain" description="Integrase catalytic" evidence="2">
    <location>
        <begin position="390"/>
        <end position="519"/>
    </location>
</feature>
<protein>
    <recommendedName>
        <fullName evidence="5">Integrase catalytic domain-containing protein</fullName>
    </recommendedName>
</protein>
<feature type="domain" description="Reverse transcriptase" evidence="1">
    <location>
        <begin position="50"/>
        <end position="302"/>
    </location>
</feature>
<dbReference type="PANTHER" id="PTHR21301:SF10">
    <property type="entry name" value="REVERSE TRANSCRIPTASE DOMAIN-CONTAINING PROTEIN"/>
    <property type="match status" value="1"/>
</dbReference>
<dbReference type="InterPro" id="IPR036397">
    <property type="entry name" value="RNaseH_sf"/>
</dbReference>
<evidence type="ECO:0000313" key="4">
    <source>
        <dbReference type="Proteomes" id="UP001235939"/>
    </source>
</evidence>
<dbReference type="Pfam" id="PF18701">
    <property type="entry name" value="DUF5641"/>
    <property type="match status" value="1"/>
</dbReference>
<reference evidence="3 4" key="1">
    <citation type="submission" date="2022-01" db="EMBL/GenBank/DDBJ databases">
        <title>A chromosomal length assembly of Cordylochernes scorpioides.</title>
        <authorList>
            <person name="Zeh D."/>
            <person name="Zeh J."/>
        </authorList>
    </citation>
    <scope>NUCLEOTIDE SEQUENCE [LARGE SCALE GENOMIC DNA]</scope>
    <source>
        <strain evidence="3">IN4F17</strain>
        <tissue evidence="3">Whole Body</tissue>
    </source>
</reference>
<accession>A0ABY6KGA6</accession>
<dbReference type="PROSITE" id="PS50878">
    <property type="entry name" value="RT_POL"/>
    <property type="match status" value="1"/>
</dbReference>
<dbReference type="InterPro" id="IPR043502">
    <property type="entry name" value="DNA/RNA_pol_sf"/>
</dbReference>
<keyword evidence="4" id="KW-1185">Reference proteome</keyword>
<dbReference type="Gene3D" id="3.30.420.10">
    <property type="entry name" value="Ribonuclease H-like superfamily/Ribonuclease H"/>
    <property type="match status" value="1"/>
</dbReference>
<evidence type="ECO:0000259" key="2">
    <source>
        <dbReference type="PROSITE" id="PS50994"/>
    </source>
</evidence>
<dbReference type="InterPro" id="IPR000477">
    <property type="entry name" value="RT_dom"/>
</dbReference>
<evidence type="ECO:0008006" key="5">
    <source>
        <dbReference type="Google" id="ProtNLM"/>
    </source>
</evidence>